<proteinExistence type="predicted"/>
<protein>
    <recommendedName>
        <fullName evidence="7">Immunoglobulin V-set domain-containing protein</fullName>
    </recommendedName>
</protein>
<evidence type="ECO:0000256" key="2">
    <source>
        <dbReference type="ARBA" id="ARBA00022692"/>
    </source>
</evidence>
<dbReference type="Gene3D" id="2.60.40.10">
    <property type="entry name" value="Immunoglobulins"/>
    <property type="match status" value="1"/>
</dbReference>
<dbReference type="SUPFAM" id="SSF48726">
    <property type="entry name" value="Immunoglobulin"/>
    <property type="match status" value="1"/>
</dbReference>
<evidence type="ECO:0008006" key="7">
    <source>
        <dbReference type="Google" id="ProtNLM"/>
    </source>
</evidence>
<dbReference type="Ensembl" id="ENSSRHT00000090965.1">
    <property type="protein sequence ID" value="ENSSRHP00000088569.1"/>
    <property type="gene ID" value="ENSSRHG00000043816.1"/>
</dbReference>
<dbReference type="Proteomes" id="UP000472270">
    <property type="component" value="Unassembled WGS sequence"/>
</dbReference>
<dbReference type="InterPro" id="IPR036179">
    <property type="entry name" value="Ig-like_dom_sf"/>
</dbReference>
<evidence type="ECO:0000313" key="6">
    <source>
        <dbReference type="Proteomes" id="UP000472270"/>
    </source>
</evidence>
<dbReference type="PANTHER" id="PTHR11860:SF118">
    <property type="entry name" value="CMRF35-LIKE MOLECULE 3-RELATED"/>
    <property type="match status" value="1"/>
</dbReference>
<organism evidence="5 6">
    <name type="scientific">Sinocyclocheilus rhinocerous</name>
    <dbReference type="NCBI Taxonomy" id="307959"/>
    <lineage>
        <taxon>Eukaryota</taxon>
        <taxon>Metazoa</taxon>
        <taxon>Chordata</taxon>
        <taxon>Craniata</taxon>
        <taxon>Vertebrata</taxon>
        <taxon>Euteleostomi</taxon>
        <taxon>Actinopterygii</taxon>
        <taxon>Neopterygii</taxon>
        <taxon>Teleostei</taxon>
        <taxon>Ostariophysi</taxon>
        <taxon>Cypriniformes</taxon>
        <taxon>Cyprinidae</taxon>
        <taxon>Cyprininae</taxon>
        <taxon>Sinocyclocheilus</taxon>
    </lineage>
</organism>
<evidence type="ECO:0000256" key="3">
    <source>
        <dbReference type="ARBA" id="ARBA00023136"/>
    </source>
</evidence>
<comment type="subcellular location">
    <subcellularLocation>
        <location evidence="1">Membrane</location>
    </subcellularLocation>
</comment>
<reference evidence="5" key="1">
    <citation type="submission" date="2025-08" db="UniProtKB">
        <authorList>
            <consortium name="Ensembl"/>
        </authorList>
    </citation>
    <scope>IDENTIFICATION</scope>
</reference>
<evidence type="ECO:0000256" key="4">
    <source>
        <dbReference type="SAM" id="Phobius"/>
    </source>
</evidence>
<dbReference type="InterPro" id="IPR050671">
    <property type="entry name" value="CD300_family_receptors"/>
</dbReference>
<keyword evidence="4" id="KW-1133">Transmembrane helix</keyword>
<dbReference type="GO" id="GO:0004888">
    <property type="term" value="F:transmembrane signaling receptor activity"/>
    <property type="evidence" value="ECO:0007669"/>
    <property type="project" value="TreeGrafter"/>
</dbReference>
<keyword evidence="2 4" id="KW-0812">Transmembrane</keyword>
<name>A0A673MGD7_9TELE</name>
<evidence type="ECO:0000256" key="1">
    <source>
        <dbReference type="ARBA" id="ARBA00004370"/>
    </source>
</evidence>
<sequence length="91" mass="10412">MWSEIQEGEGNVQYSCRRIFTVTITNLRTQDEGQYWCGVDRTLTDDYSEILLLVKQGNKITLFIPNVLFFANLSVLSFCLFVCVVILGNPI</sequence>
<keyword evidence="3 4" id="KW-0472">Membrane</keyword>
<evidence type="ECO:0000313" key="5">
    <source>
        <dbReference type="Ensembl" id="ENSSRHP00000088569.1"/>
    </source>
</evidence>
<feature type="transmembrane region" description="Helical" evidence="4">
    <location>
        <begin position="67"/>
        <end position="88"/>
    </location>
</feature>
<dbReference type="PANTHER" id="PTHR11860">
    <property type="entry name" value="POLYMERIC-IMMUNOGLOBULIN RECEPTOR"/>
    <property type="match status" value="1"/>
</dbReference>
<keyword evidence="6" id="KW-1185">Reference proteome</keyword>
<dbReference type="GO" id="GO:0005886">
    <property type="term" value="C:plasma membrane"/>
    <property type="evidence" value="ECO:0007669"/>
    <property type="project" value="TreeGrafter"/>
</dbReference>
<reference evidence="5" key="2">
    <citation type="submission" date="2025-09" db="UniProtKB">
        <authorList>
            <consortium name="Ensembl"/>
        </authorList>
    </citation>
    <scope>IDENTIFICATION</scope>
</reference>
<dbReference type="InterPro" id="IPR013783">
    <property type="entry name" value="Ig-like_fold"/>
</dbReference>
<dbReference type="AlphaFoldDB" id="A0A673MGD7"/>
<accession>A0A673MGD7</accession>